<dbReference type="EMBL" id="JAFHAP010000014">
    <property type="protein sequence ID" value="MBN2910619.1"/>
    <property type="molecule type" value="Genomic_DNA"/>
</dbReference>
<evidence type="ECO:0000313" key="2">
    <source>
        <dbReference type="EMBL" id="MBN2910619.1"/>
    </source>
</evidence>
<evidence type="ECO:0000256" key="1">
    <source>
        <dbReference type="SAM" id="Phobius"/>
    </source>
</evidence>
<proteinExistence type="predicted"/>
<dbReference type="Proteomes" id="UP001177120">
    <property type="component" value="Unassembled WGS sequence"/>
</dbReference>
<reference evidence="2" key="1">
    <citation type="journal article" date="2024" name="Int. J. Syst. Evol. Microbiol.">
        <title>Polycladomyces zharkentensis sp. nov., a novel thermophilic cellulose- and starch-degrading member of the Bacillota from a geothermal aquifer in Kazakhstan.</title>
        <authorList>
            <person name="Mashzhan A."/>
            <person name="Kistaubayeva A."/>
            <person name="Javier-Lopez R."/>
            <person name="Bissenova U."/>
            <person name="Bissenbay A."/>
            <person name="Birkeland N.K."/>
        </authorList>
    </citation>
    <scope>NUCLEOTIDE SEQUENCE</scope>
    <source>
        <strain evidence="2">ZKZ2T</strain>
    </source>
</reference>
<keyword evidence="3" id="KW-1185">Reference proteome</keyword>
<feature type="transmembrane region" description="Helical" evidence="1">
    <location>
        <begin position="34"/>
        <end position="52"/>
    </location>
</feature>
<accession>A0ABS2WMJ9</accession>
<evidence type="ECO:0000313" key="3">
    <source>
        <dbReference type="Proteomes" id="UP001177120"/>
    </source>
</evidence>
<keyword evidence="1" id="KW-0812">Transmembrane</keyword>
<dbReference type="RefSeq" id="WP_205496705.1">
    <property type="nucleotide sequence ID" value="NZ_JAFHAP010000014.1"/>
</dbReference>
<sequence>MNKWMAKGFHAVEDVKEAFKKVLIDRKGGSTVEYVVVLAAAVALAGVLYNYVKNGGGQSLLQQKIQNVFNQIKS</sequence>
<keyword evidence="1" id="KW-1133">Transmembrane helix</keyword>
<keyword evidence="1" id="KW-0472">Membrane</keyword>
<dbReference type="InterPro" id="IPR025338">
    <property type="entry name" value="DUF4244"/>
</dbReference>
<comment type="caution">
    <text evidence="2">The sequence shown here is derived from an EMBL/GenBank/DDBJ whole genome shotgun (WGS) entry which is preliminary data.</text>
</comment>
<name>A0ABS2WMJ9_9BACL</name>
<gene>
    <name evidence="2" type="ORF">JQC72_14035</name>
</gene>
<organism evidence="2 3">
    <name type="scientific">Polycladomyces zharkentensis</name>
    <dbReference type="NCBI Taxonomy" id="2807616"/>
    <lineage>
        <taxon>Bacteria</taxon>
        <taxon>Bacillati</taxon>
        <taxon>Bacillota</taxon>
        <taxon>Bacilli</taxon>
        <taxon>Bacillales</taxon>
        <taxon>Thermoactinomycetaceae</taxon>
        <taxon>Polycladomyces</taxon>
    </lineage>
</organism>
<dbReference type="Pfam" id="PF14029">
    <property type="entry name" value="DUF4244"/>
    <property type="match status" value="1"/>
</dbReference>
<protein>
    <submittedName>
        <fullName evidence="2">DUF4244 domain-containing protein</fullName>
    </submittedName>
</protein>